<keyword evidence="9 18" id="KW-0028">Amino-acid biosynthesis</keyword>
<comment type="pathway">
    <text evidence="4 18">Amino-acid biosynthesis; L-histidine biosynthesis; L-histidine from 5-phospho-alpha-D-ribose 1-diphosphate: step 1/9.</text>
</comment>
<dbReference type="GO" id="GO:0000105">
    <property type="term" value="P:L-histidine biosynthetic process"/>
    <property type="evidence" value="ECO:0007669"/>
    <property type="project" value="UniProtKB-UniRule"/>
</dbReference>
<dbReference type="GO" id="GO:0005737">
    <property type="term" value="C:cytoplasm"/>
    <property type="evidence" value="ECO:0007669"/>
    <property type="project" value="UniProtKB-SubCell"/>
</dbReference>
<dbReference type="InterPro" id="IPR013115">
    <property type="entry name" value="HisG_C"/>
</dbReference>
<evidence type="ECO:0000259" key="20">
    <source>
        <dbReference type="Pfam" id="PF08029"/>
    </source>
</evidence>
<dbReference type="PANTHER" id="PTHR21403:SF8">
    <property type="entry name" value="ATP PHOSPHORIBOSYLTRANSFERASE"/>
    <property type="match status" value="1"/>
</dbReference>
<dbReference type="STRING" id="447.Lboz_1162"/>
<evidence type="ECO:0000256" key="6">
    <source>
        <dbReference type="ARBA" id="ARBA00011946"/>
    </source>
</evidence>
<dbReference type="EC" id="2.4.2.17" evidence="6 18"/>
<comment type="catalytic activity">
    <reaction evidence="1 18">
        <text>1-(5-phospho-beta-D-ribosyl)-ATP + diphosphate = 5-phospho-alpha-D-ribose 1-diphosphate + ATP</text>
        <dbReference type="Rhea" id="RHEA:18473"/>
        <dbReference type="ChEBI" id="CHEBI:30616"/>
        <dbReference type="ChEBI" id="CHEBI:33019"/>
        <dbReference type="ChEBI" id="CHEBI:58017"/>
        <dbReference type="ChEBI" id="CHEBI:73183"/>
        <dbReference type="EC" id="2.4.2.17"/>
    </reaction>
</comment>
<dbReference type="InterPro" id="IPR001348">
    <property type="entry name" value="ATP_PRibTrfase_HisG"/>
</dbReference>
<dbReference type="HAMAP" id="MF_00079">
    <property type="entry name" value="HisG_Long"/>
    <property type="match status" value="1"/>
</dbReference>
<keyword evidence="11 18" id="KW-0808">Transferase</keyword>
<evidence type="ECO:0000313" key="21">
    <source>
        <dbReference type="EMBL" id="KTC74763.1"/>
    </source>
</evidence>
<dbReference type="Pfam" id="PF01634">
    <property type="entry name" value="HisG"/>
    <property type="match status" value="1"/>
</dbReference>
<feature type="domain" description="ATP phosphoribosyltransferase catalytic" evidence="19">
    <location>
        <begin position="52"/>
        <end position="212"/>
    </location>
</feature>
<organism evidence="21 22">
    <name type="scientific">Legionella bozemanae</name>
    <name type="common">Fluoribacter bozemanae</name>
    <dbReference type="NCBI Taxonomy" id="447"/>
    <lineage>
        <taxon>Bacteria</taxon>
        <taxon>Pseudomonadati</taxon>
        <taxon>Pseudomonadota</taxon>
        <taxon>Gammaproteobacteria</taxon>
        <taxon>Legionellales</taxon>
        <taxon>Legionellaceae</taxon>
        <taxon>Legionella</taxon>
    </lineage>
</organism>
<evidence type="ECO:0000256" key="14">
    <source>
        <dbReference type="ARBA" id="ARBA00022840"/>
    </source>
</evidence>
<evidence type="ECO:0000256" key="3">
    <source>
        <dbReference type="ARBA" id="ARBA00004496"/>
    </source>
</evidence>
<dbReference type="Gene3D" id="3.30.70.120">
    <property type="match status" value="1"/>
</dbReference>
<comment type="function">
    <text evidence="17 18">Catalyzes the condensation of ATP and 5-phosphoribose 1-diphosphate to form N'-(5'-phosphoribosyl)-ATP (PR-ATP). Has a crucial role in the pathway because the rate of histidine biosynthesis seems to be controlled primarily by regulation of HisG enzymatic activity.</text>
</comment>
<evidence type="ECO:0000256" key="1">
    <source>
        <dbReference type="ARBA" id="ARBA00000915"/>
    </source>
</evidence>
<dbReference type="InterPro" id="IPR015867">
    <property type="entry name" value="N-reg_PII/ATP_PRibTrfase_C"/>
</dbReference>
<dbReference type="InterPro" id="IPR018198">
    <property type="entry name" value="ATP_PRibTrfase_CS"/>
</dbReference>
<evidence type="ECO:0000256" key="17">
    <source>
        <dbReference type="ARBA" id="ARBA00024861"/>
    </source>
</evidence>
<sequence>MKNRLRLALQKKGRLSEESLRLLQQCGLKFRIKPNSLLTHVDNFPIDLLFVRDDDIPTLVFDGLCDGGIVGENVLLEASLANPQKLYKTTAALGTCTCRLSIAIPEATDYQGPGSLDGKRIATSYPNLLNQYLRDKKICAESLILSGSIEVAPRMGMADAICDLVSSGQTLEDNKLYEVDTVLFSQAVLIQSDQSFSYMFQDLFAMLARRIQSVQQAQERKYIVFHAPKSALDAIAEKLPGAESPTILPLPGNMNKVAVHVVSSERVFWNTLETIQTLGASSILVLPIEKMLE</sequence>
<keyword evidence="15 18" id="KW-0460">Magnesium</keyword>
<evidence type="ECO:0000256" key="2">
    <source>
        <dbReference type="ARBA" id="ARBA00001946"/>
    </source>
</evidence>
<dbReference type="GO" id="GO:0003879">
    <property type="term" value="F:ATP phosphoribosyltransferase activity"/>
    <property type="evidence" value="ECO:0007669"/>
    <property type="project" value="UniProtKB-UniRule"/>
</dbReference>
<evidence type="ECO:0000256" key="9">
    <source>
        <dbReference type="ARBA" id="ARBA00022605"/>
    </source>
</evidence>
<dbReference type="NCBIfam" id="TIGR03455">
    <property type="entry name" value="HisG_C-term"/>
    <property type="match status" value="1"/>
</dbReference>
<evidence type="ECO:0000256" key="12">
    <source>
        <dbReference type="ARBA" id="ARBA00022723"/>
    </source>
</evidence>
<protein>
    <recommendedName>
        <fullName evidence="7 18">ATP phosphoribosyltransferase</fullName>
        <shortName evidence="18">ATP-PRT</shortName>
        <shortName evidence="18">ATP-PRTase</shortName>
        <ecNumber evidence="6 18">2.4.2.17</ecNumber>
    </recommendedName>
</protein>
<evidence type="ECO:0000256" key="10">
    <source>
        <dbReference type="ARBA" id="ARBA00022676"/>
    </source>
</evidence>
<dbReference type="Gene3D" id="3.40.190.10">
    <property type="entry name" value="Periplasmic binding protein-like II"/>
    <property type="match status" value="2"/>
</dbReference>
<keyword evidence="12 18" id="KW-0479">Metal-binding</keyword>
<feature type="domain" description="Histidine biosynthesis HisG C-terminal" evidence="20">
    <location>
        <begin position="217"/>
        <end position="290"/>
    </location>
</feature>
<keyword evidence="16 18" id="KW-0368">Histidine biosynthesis</keyword>
<dbReference type="InterPro" id="IPR011322">
    <property type="entry name" value="N-reg_PII-like_a/b"/>
</dbReference>
<dbReference type="UniPathway" id="UPA00031">
    <property type="reaction ID" value="UER00006"/>
</dbReference>
<gene>
    <name evidence="18 21" type="primary">hisG</name>
    <name evidence="21" type="ORF">Lboz_1162</name>
</gene>
<evidence type="ECO:0000256" key="5">
    <source>
        <dbReference type="ARBA" id="ARBA00007955"/>
    </source>
</evidence>
<proteinExistence type="inferred from homology"/>
<dbReference type="Proteomes" id="UP000054695">
    <property type="component" value="Unassembled WGS sequence"/>
</dbReference>
<comment type="cofactor">
    <cofactor evidence="2 18">
        <name>Mg(2+)</name>
        <dbReference type="ChEBI" id="CHEBI:18420"/>
    </cofactor>
</comment>
<evidence type="ECO:0000256" key="18">
    <source>
        <dbReference type="HAMAP-Rule" id="MF_00079"/>
    </source>
</evidence>
<dbReference type="FunFam" id="3.30.70.120:FF:000002">
    <property type="entry name" value="ATP phosphoribosyltransferase"/>
    <property type="match status" value="1"/>
</dbReference>
<dbReference type="SUPFAM" id="SSF53850">
    <property type="entry name" value="Periplasmic binding protein-like II"/>
    <property type="match status" value="1"/>
</dbReference>
<dbReference type="GO" id="GO:0000287">
    <property type="term" value="F:magnesium ion binding"/>
    <property type="evidence" value="ECO:0007669"/>
    <property type="project" value="UniProtKB-UniRule"/>
</dbReference>
<comment type="subcellular location">
    <subcellularLocation>
        <location evidence="3 18">Cytoplasm</location>
    </subcellularLocation>
</comment>
<dbReference type="PANTHER" id="PTHR21403">
    <property type="entry name" value="ATP PHOSPHORIBOSYLTRANSFERASE ATP-PRTASE"/>
    <property type="match status" value="1"/>
</dbReference>
<keyword evidence="8 18" id="KW-0963">Cytoplasm</keyword>
<dbReference type="FunFam" id="3.40.190.10:FF:000008">
    <property type="entry name" value="ATP phosphoribosyltransferase"/>
    <property type="match status" value="1"/>
</dbReference>
<dbReference type="RefSeq" id="WP_058458836.1">
    <property type="nucleotide sequence ID" value="NZ_CAAAIY010000012.1"/>
</dbReference>
<comment type="activity regulation">
    <text evidence="18">Feedback inhibited by histidine.</text>
</comment>
<dbReference type="InterPro" id="IPR013820">
    <property type="entry name" value="ATP_PRibTrfase_cat"/>
</dbReference>
<dbReference type="PROSITE" id="PS01316">
    <property type="entry name" value="ATP_P_PHORIBOSYLTR"/>
    <property type="match status" value="1"/>
</dbReference>
<comment type="similarity">
    <text evidence="5 18">Belongs to the ATP phosphoribosyltransferase family. Long subfamily.</text>
</comment>
<evidence type="ECO:0000256" key="15">
    <source>
        <dbReference type="ARBA" id="ARBA00022842"/>
    </source>
</evidence>
<dbReference type="InterPro" id="IPR020621">
    <property type="entry name" value="ATP-PRT_HisG_long"/>
</dbReference>
<evidence type="ECO:0000256" key="16">
    <source>
        <dbReference type="ARBA" id="ARBA00023102"/>
    </source>
</evidence>
<keyword evidence="10 18" id="KW-0328">Glycosyltransferase</keyword>
<dbReference type="GO" id="GO:0005524">
    <property type="term" value="F:ATP binding"/>
    <property type="evidence" value="ECO:0007669"/>
    <property type="project" value="UniProtKB-KW"/>
</dbReference>
<evidence type="ECO:0000256" key="8">
    <source>
        <dbReference type="ARBA" id="ARBA00022490"/>
    </source>
</evidence>
<evidence type="ECO:0000313" key="22">
    <source>
        <dbReference type="Proteomes" id="UP000054695"/>
    </source>
</evidence>
<comment type="caution">
    <text evidence="21">The sequence shown here is derived from an EMBL/GenBank/DDBJ whole genome shotgun (WGS) entry which is preliminary data.</text>
</comment>
<keyword evidence="22" id="KW-1185">Reference proteome</keyword>
<evidence type="ECO:0000256" key="4">
    <source>
        <dbReference type="ARBA" id="ARBA00004667"/>
    </source>
</evidence>
<name>A0A0W0RUJ6_LEGBO</name>
<dbReference type="AlphaFoldDB" id="A0A0W0RUJ6"/>
<keyword evidence="14 18" id="KW-0067">ATP-binding</keyword>
<evidence type="ECO:0000259" key="19">
    <source>
        <dbReference type="Pfam" id="PF01634"/>
    </source>
</evidence>
<dbReference type="PATRIC" id="fig|447.4.peg.1244"/>
<dbReference type="OrthoDB" id="9801867at2"/>
<evidence type="ECO:0000256" key="7">
    <source>
        <dbReference type="ARBA" id="ARBA00020998"/>
    </source>
</evidence>
<dbReference type="NCBIfam" id="TIGR00070">
    <property type="entry name" value="hisG"/>
    <property type="match status" value="1"/>
</dbReference>
<accession>A0A0W0RUJ6</accession>
<dbReference type="SUPFAM" id="SSF54913">
    <property type="entry name" value="GlnB-like"/>
    <property type="match status" value="1"/>
</dbReference>
<dbReference type="EMBL" id="LNXU01000013">
    <property type="protein sequence ID" value="KTC74763.1"/>
    <property type="molecule type" value="Genomic_DNA"/>
</dbReference>
<evidence type="ECO:0000256" key="13">
    <source>
        <dbReference type="ARBA" id="ARBA00022741"/>
    </source>
</evidence>
<keyword evidence="13 18" id="KW-0547">Nucleotide-binding</keyword>
<evidence type="ECO:0000256" key="11">
    <source>
        <dbReference type="ARBA" id="ARBA00022679"/>
    </source>
</evidence>
<dbReference type="Pfam" id="PF08029">
    <property type="entry name" value="HisG_C"/>
    <property type="match status" value="1"/>
</dbReference>
<reference evidence="21 22" key="1">
    <citation type="submission" date="2015-11" db="EMBL/GenBank/DDBJ databases">
        <title>Genomic analysis of 38 Legionella species identifies large and diverse effector repertoires.</title>
        <authorList>
            <person name="Burstein D."/>
            <person name="Amaro F."/>
            <person name="Zusman T."/>
            <person name="Lifshitz Z."/>
            <person name="Cohen O."/>
            <person name="Gilbert J.A."/>
            <person name="Pupko T."/>
            <person name="Shuman H.A."/>
            <person name="Segal G."/>
        </authorList>
    </citation>
    <scope>NUCLEOTIDE SEQUENCE [LARGE SCALE GENOMIC DNA]</scope>
    <source>
        <strain evidence="21 22">WIGA</strain>
    </source>
</reference>